<protein>
    <submittedName>
        <fullName evidence="3">Uncharacterized protein</fullName>
    </submittedName>
</protein>
<evidence type="ECO:0000256" key="1">
    <source>
        <dbReference type="SAM" id="MobiDB-lite"/>
    </source>
</evidence>
<keyword evidence="2" id="KW-0732">Signal</keyword>
<comment type="caution">
    <text evidence="3">The sequence shown here is derived from an EMBL/GenBank/DDBJ whole genome shotgun (WGS) entry which is preliminary data.</text>
</comment>
<feature type="chain" id="PRO_5021501913" evidence="2">
    <location>
        <begin position="32"/>
        <end position="120"/>
    </location>
</feature>
<gene>
    <name evidence="3" type="ORF">EYF80_038107</name>
</gene>
<evidence type="ECO:0000256" key="2">
    <source>
        <dbReference type="SAM" id="SignalP"/>
    </source>
</evidence>
<dbReference type="AlphaFoldDB" id="A0A4Z2GEU8"/>
<reference evidence="3 4" key="1">
    <citation type="submission" date="2019-03" db="EMBL/GenBank/DDBJ databases">
        <title>First draft genome of Liparis tanakae, snailfish: a comprehensive survey of snailfish specific genes.</title>
        <authorList>
            <person name="Kim W."/>
            <person name="Song I."/>
            <person name="Jeong J.-H."/>
            <person name="Kim D."/>
            <person name="Kim S."/>
            <person name="Ryu S."/>
            <person name="Song J.Y."/>
            <person name="Lee S.K."/>
        </authorList>
    </citation>
    <scope>NUCLEOTIDE SEQUENCE [LARGE SCALE GENOMIC DNA]</scope>
    <source>
        <tissue evidence="3">Muscle</tissue>
    </source>
</reference>
<dbReference type="Proteomes" id="UP000314294">
    <property type="component" value="Unassembled WGS sequence"/>
</dbReference>
<keyword evidence="4" id="KW-1185">Reference proteome</keyword>
<proteinExistence type="predicted"/>
<accession>A0A4Z2GEU8</accession>
<feature type="signal peptide" evidence="2">
    <location>
        <begin position="1"/>
        <end position="31"/>
    </location>
</feature>
<sequence>MGLKTPAHSPRGGAGALTGATLALLLGQSLGDLLLAALDGMGVGRSSRPELRPELRPGPGPGPAPAPAPAPVAPYKGSVADWVLRRAAGCPASGAPSVSPLNGLVGSLENSPKASEEKSK</sequence>
<dbReference type="EMBL" id="SRLO01000573">
    <property type="protein sequence ID" value="TNN51695.1"/>
    <property type="molecule type" value="Genomic_DNA"/>
</dbReference>
<organism evidence="3 4">
    <name type="scientific">Liparis tanakae</name>
    <name type="common">Tanaka's snailfish</name>
    <dbReference type="NCBI Taxonomy" id="230148"/>
    <lineage>
        <taxon>Eukaryota</taxon>
        <taxon>Metazoa</taxon>
        <taxon>Chordata</taxon>
        <taxon>Craniata</taxon>
        <taxon>Vertebrata</taxon>
        <taxon>Euteleostomi</taxon>
        <taxon>Actinopterygii</taxon>
        <taxon>Neopterygii</taxon>
        <taxon>Teleostei</taxon>
        <taxon>Neoteleostei</taxon>
        <taxon>Acanthomorphata</taxon>
        <taxon>Eupercaria</taxon>
        <taxon>Perciformes</taxon>
        <taxon>Cottioidei</taxon>
        <taxon>Cottales</taxon>
        <taxon>Liparidae</taxon>
        <taxon>Liparis</taxon>
    </lineage>
</organism>
<name>A0A4Z2GEU8_9TELE</name>
<feature type="region of interest" description="Disordered" evidence="1">
    <location>
        <begin position="91"/>
        <end position="120"/>
    </location>
</feature>
<feature type="region of interest" description="Disordered" evidence="1">
    <location>
        <begin position="43"/>
        <end position="72"/>
    </location>
</feature>
<evidence type="ECO:0000313" key="4">
    <source>
        <dbReference type="Proteomes" id="UP000314294"/>
    </source>
</evidence>
<evidence type="ECO:0000313" key="3">
    <source>
        <dbReference type="EMBL" id="TNN51695.1"/>
    </source>
</evidence>
<feature type="compositionally biased region" description="Pro residues" evidence="1">
    <location>
        <begin position="56"/>
        <end position="72"/>
    </location>
</feature>